<dbReference type="PANTHER" id="PTHR10755">
    <property type="entry name" value="COPROPORPHYRINOGEN III OXIDASE, MITOCHONDRIAL"/>
    <property type="match status" value="1"/>
</dbReference>
<comment type="subcellular location">
    <subcellularLocation>
        <location evidence="8">Cytoplasm</location>
    </subcellularLocation>
</comment>
<dbReference type="PRINTS" id="PR00073">
    <property type="entry name" value="COPRGNOXDASE"/>
</dbReference>
<comment type="similarity">
    <text evidence="2 8">Belongs to the aerobic coproporphyrinogen-III oxidase family.</text>
</comment>
<keyword evidence="6 8" id="KW-0627">Porphyrin biosynthesis</keyword>
<dbReference type="GO" id="GO:0015995">
    <property type="term" value="P:chlorophyll biosynthetic process"/>
    <property type="evidence" value="ECO:0007669"/>
    <property type="project" value="UniProtKB-UniRule"/>
</dbReference>
<sequence>MLINSQTPTLAVDSSKFLPPTDAKLRVSQFMKQLQDEISTALANLDGEANFHEDSWERPEGGGGRSRVLRDGAIFEQAGVNFSEVWGSHLPPSILTQRPEAAGHGFYATGTSLVLHPRNPYAPTVHLNYRYFEAGPVWWFGGGADLTPYYPFAEDAQHFHKTLKQACDQHHPEYYPVFKRWCDEYFYLKHRNETRGVGGLFLDYQDGQGALYHGPNPNGEAAIYSNQVGTLPQRTWEELFALVQSCGAAFLPAYLPIVERRHQMEYGDRERNFQLYRRGRYVEFNLVYDRGTIFGLQTNGRTESILMSLPPLVRWEYGYQPEANTPEAELYETFLKPQDWINWAPNHTAD</sequence>
<feature type="binding site" evidence="8">
    <location>
        <position position="112"/>
    </location>
    <ligand>
        <name>substrate</name>
    </ligand>
</feature>
<keyword evidence="5 8" id="KW-0560">Oxidoreductase</keyword>
<comment type="subunit">
    <text evidence="3 8">Homodimer.</text>
</comment>
<feature type="active site" description="Proton donor" evidence="8">
    <location>
        <position position="126"/>
    </location>
</feature>
<keyword evidence="4 8" id="KW-0963">Cytoplasm</keyword>
<dbReference type="SUPFAM" id="SSF102886">
    <property type="entry name" value="Coproporphyrinogen III oxidase"/>
    <property type="match status" value="1"/>
</dbReference>
<feature type="binding site" evidence="8">
    <location>
        <position position="126"/>
    </location>
    <ligand>
        <name>a divalent metal cation</name>
        <dbReference type="ChEBI" id="CHEBI:60240"/>
    </ligand>
</feature>
<gene>
    <name evidence="8" type="primary">hemF</name>
    <name evidence="9" type="ORF">NIES37_11200</name>
</gene>
<feature type="binding site" evidence="8">
    <location>
        <position position="116"/>
    </location>
    <ligand>
        <name>a divalent metal cation</name>
        <dbReference type="ChEBI" id="CHEBI:60240"/>
    </ligand>
</feature>
<dbReference type="InterPro" id="IPR001260">
    <property type="entry name" value="Coprogen_oxidase_aer"/>
</dbReference>
<evidence type="ECO:0000313" key="9">
    <source>
        <dbReference type="EMBL" id="BAY97183.1"/>
    </source>
</evidence>
<dbReference type="PIRSF" id="PIRSF000166">
    <property type="entry name" value="Coproporphyri_ox"/>
    <property type="match status" value="1"/>
</dbReference>
<keyword evidence="8" id="KW-0350">Heme biosynthesis</keyword>
<dbReference type="UniPathway" id="UPA00251">
    <property type="reaction ID" value="UER00322"/>
</dbReference>
<feature type="binding site" evidence="8">
    <location>
        <begin position="128"/>
        <end position="130"/>
    </location>
    <ligand>
        <name>substrate</name>
    </ligand>
</feature>
<dbReference type="NCBIfam" id="NF003727">
    <property type="entry name" value="PRK05330.1"/>
    <property type="match status" value="1"/>
</dbReference>
<evidence type="ECO:0000256" key="6">
    <source>
        <dbReference type="ARBA" id="ARBA00023244"/>
    </source>
</evidence>
<evidence type="ECO:0000256" key="3">
    <source>
        <dbReference type="ARBA" id="ARBA00011738"/>
    </source>
</evidence>
<evidence type="ECO:0000256" key="5">
    <source>
        <dbReference type="ARBA" id="ARBA00023002"/>
    </source>
</evidence>
<comment type="cofactor">
    <cofactor evidence="8">
        <name>a divalent metal cation</name>
        <dbReference type="ChEBI" id="CHEBI:60240"/>
    </cofactor>
</comment>
<comment type="pathway">
    <text evidence="1 8">Porphyrin-containing compound metabolism; protoporphyrin-IX biosynthesis; protoporphyrinogen-IX from coproporphyrinogen-III (O2 route): step 1/1.</text>
</comment>
<dbReference type="KEGG" id="ttq:NIES37_11200"/>
<keyword evidence="8" id="KW-0479">Metal-binding</keyword>
<keyword evidence="10" id="KW-1185">Reference proteome</keyword>
<comment type="function">
    <text evidence="7">Key enzyme in heme biosynthesis. Catalyzes the oxidative decarboxylation of propionic acid side chains of rings A and B of coproporphyrinogen III.</text>
</comment>
<feature type="binding site" evidence="8">
    <location>
        <position position="160"/>
    </location>
    <ligand>
        <name>a divalent metal cation</name>
        <dbReference type="ChEBI" id="CHEBI:60240"/>
    </ligand>
</feature>
<dbReference type="RefSeq" id="WP_096574275.1">
    <property type="nucleotide sequence ID" value="NZ_CAWNJS010000001.1"/>
</dbReference>
<keyword evidence="8" id="KW-0149">Chlorophyll biosynthesis</keyword>
<comment type="function">
    <text evidence="8">Involved in the heme and chlorophyll biosynthesis. Catalyzes the aerobic oxidative decarboxylation of propionate groups of rings A and B of coproporphyrinogen-III to yield the vinyl groups in protoporphyrinogen-IX.</text>
</comment>
<dbReference type="AlphaFoldDB" id="A0A1Z4MUT5"/>
<evidence type="ECO:0000256" key="1">
    <source>
        <dbReference type="ARBA" id="ARBA00005168"/>
    </source>
</evidence>
<protein>
    <recommendedName>
        <fullName evidence="8">Oxygen-dependent coproporphyrinogen-III oxidase</fullName>
        <shortName evidence="8">CPO</shortName>
        <shortName evidence="8">Coprogen oxidase</shortName>
        <shortName evidence="8">Coproporphyrinogenase</shortName>
        <ecNumber evidence="8">1.3.3.3</ecNumber>
    </recommendedName>
</protein>
<feature type="site" description="Important for dimerization" evidence="8">
    <location>
        <position position="190"/>
    </location>
</feature>
<dbReference type="GO" id="GO:0006782">
    <property type="term" value="P:protoporphyrinogen IX biosynthetic process"/>
    <property type="evidence" value="ECO:0007669"/>
    <property type="project" value="UniProtKB-UniRule"/>
</dbReference>
<dbReference type="PANTHER" id="PTHR10755:SF0">
    <property type="entry name" value="OXYGEN-DEPENDENT COPROPORPHYRINOGEN-III OXIDASE, MITOCHONDRIAL"/>
    <property type="match status" value="1"/>
</dbReference>
<dbReference type="GO" id="GO:0005737">
    <property type="term" value="C:cytoplasm"/>
    <property type="evidence" value="ECO:0007669"/>
    <property type="project" value="UniProtKB-SubCell"/>
</dbReference>
<dbReference type="FunFam" id="3.40.1500.10:FF:000007">
    <property type="entry name" value="Oxygen-dependent coproporphyrinogen-III oxidase"/>
    <property type="match status" value="1"/>
</dbReference>
<feature type="binding site" evidence="8">
    <location>
        <position position="190"/>
    </location>
    <ligand>
        <name>a divalent metal cation</name>
        <dbReference type="ChEBI" id="CHEBI:60240"/>
    </ligand>
</feature>
<evidence type="ECO:0000256" key="8">
    <source>
        <dbReference type="HAMAP-Rule" id="MF_00333"/>
    </source>
</evidence>
<evidence type="ECO:0000256" key="2">
    <source>
        <dbReference type="ARBA" id="ARBA00010644"/>
    </source>
</evidence>
<dbReference type="EMBL" id="AP018248">
    <property type="protein sequence ID" value="BAY97183.1"/>
    <property type="molecule type" value="Genomic_DNA"/>
</dbReference>
<dbReference type="GO" id="GO:0046872">
    <property type="term" value="F:metal ion binding"/>
    <property type="evidence" value="ECO:0007669"/>
    <property type="project" value="UniProtKB-KW"/>
</dbReference>
<evidence type="ECO:0000256" key="7">
    <source>
        <dbReference type="ARBA" id="ARBA00059632"/>
    </source>
</evidence>
<comment type="caution">
    <text evidence="8">Lacks conserved residue(s) required for the propagation of feature annotation.</text>
</comment>
<proteinExistence type="inferred from homology"/>
<dbReference type="EC" id="1.3.3.3" evidence="8"/>
<dbReference type="GO" id="GO:0042803">
    <property type="term" value="F:protein homodimerization activity"/>
    <property type="evidence" value="ECO:0007669"/>
    <property type="project" value="UniProtKB-UniRule"/>
</dbReference>
<reference evidence="9 10" key="1">
    <citation type="submission" date="2017-06" db="EMBL/GenBank/DDBJ databases">
        <title>Genome sequencing of cyanobaciteial culture collection at National Institute for Environmental Studies (NIES).</title>
        <authorList>
            <person name="Hirose Y."/>
            <person name="Shimura Y."/>
            <person name="Fujisawa T."/>
            <person name="Nakamura Y."/>
            <person name="Kawachi M."/>
        </authorList>
    </citation>
    <scope>NUCLEOTIDE SEQUENCE [LARGE SCALE GENOMIC DNA]</scope>
    <source>
        <strain evidence="9 10">NIES-37</strain>
    </source>
</reference>
<dbReference type="Pfam" id="PF01218">
    <property type="entry name" value="Coprogen_oxidas"/>
    <property type="match status" value="1"/>
</dbReference>
<feature type="region of interest" description="Important for dimerization" evidence="8">
    <location>
        <begin position="281"/>
        <end position="316"/>
    </location>
</feature>
<evidence type="ECO:0000313" key="10">
    <source>
        <dbReference type="Proteomes" id="UP000218785"/>
    </source>
</evidence>
<dbReference type="GO" id="GO:0004109">
    <property type="term" value="F:coproporphyrinogen oxidase activity"/>
    <property type="evidence" value="ECO:0007669"/>
    <property type="project" value="UniProtKB-UniRule"/>
</dbReference>
<organism evidence="9 10">
    <name type="scientific">Tolypothrix tenuis PCC 7101</name>
    <dbReference type="NCBI Taxonomy" id="231146"/>
    <lineage>
        <taxon>Bacteria</taxon>
        <taxon>Bacillati</taxon>
        <taxon>Cyanobacteriota</taxon>
        <taxon>Cyanophyceae</taxon>
        <taxon>Nostocales</taxon>
        <taxon>Tolypothrichaceae</taxon>
        <taxon>Tolypothrix</taxon>
    </lineage>
</organism>
<dbReference type="Gene3D" id="3.40.1500.10">
    <property type="entry name" value="Coproporphyrinogen III oxidase, aerobic"/>
    <property type="match status" value="1"/>
</dbReference>
<dbReference type="HAMAP" id="MF_00333">
    <property type="entry name" value="Coprogen_oxidas"/>
    <property type="match status" value="1"/>
</dbReference>
<dbReference type="Proteomes" id="UP000218785">
    <property type="component" value="Chromosome"/>
</dbReference>
<accession>A0A1Z4MUT5</accession>
<comment type="catalytic activity">
    <reaction evidence="8">
        <text>coproporphyrinogen III + O2 + 2 H(+) = protoporphyrinogen IX + 2 CO2 + 2 H2O</text>
        <dbReference type="Rhea" id="RHEA:18257"/>
        <dbReference type="ChEBI" id="CHEBI:15377"/>
        <dbReference type="ChEBI" id="CHEBI:15378"/>
        <dbReference type="ChEBI" id="CHEBI:15379"/>
        <dbReference type="ChEBI" id="CHEBI:16526"/>
        <dbReference type="ChEBI" id="CHEBI:57307"/>
        <dbReference type="ChEBI" id="CHEBI:57309"/>
        <dbReference type="EC" id="1.3.3.3"/>
    </reaction>
</comment>
<dbReference type="InterPro" id="IPR036406">
    <property type="entry name" value="Coprogen_oxidase_aer_sf"/>
</dbReference>
<evidence type="ECO:0000256" key="4">
    <source>
        <dbReference type="ARBA" id="ARBA00022490"/>
    </source>
</evidence>
<name>A0A1Z4MUT5_9CYAN</name>